<dbReference type="SUPFAM" id="SSF51735">
    <property type="entry name" value="NAD(P)-binding Rossmann-fold domains"/>
    <property type="match status" value="1"/>
</dbReference>
<sequence length="83" mass="9481">MLDLVILMELFTRVQIKAPGKDEYENFYPIMSVISFLLKAPQVKPGTTVVNALNQQRSCLENVLRACNGLQPINHMRLHDKLN</sequence>
<dbReference type="PANTHER" id="PTHR11510">
    <property type="entry name" value="MYO-INOSITOL-1 PHOSPHATE SYNTHASE"/>
    <property type="match status" value="1"/>
</dbReference>
<dbReference type="GO" id="GO:0008654">
    <property type="term" value="P:phospholipid biosynthetic process"/>
    <property type="evidence" value="ECO:0007669"/>
    <property type="project" value="InterPro"/>
</dbReference>
<dbReference type="GO" id="GO:0006021">
    <property type="term" value="P:inositol biosynthetic process"/>
    <property type="evidence" value="ECO:0007669"/>
    <property type="project" value="InterPro"/>
</dbReference>
<reference evidence="1" key="1">
    <citation type="submission" date="2013-03" db="EMBL/GenBank/DDBJ databases">
        <title>Immune-Related transcriptome of Coptotermes formosanus Shiraki workers: the defense mechanism.</title>
        <authorList>
            <person name="Hussain A."/>
            <person name="Li Y.F."/>
            <person name="Wen S.Y."/>
        </authorList>
    </citation>
    <scope>NUCLEOTIDE SEQUENCE</scope>
</reference>
<organism evidence="1">
    <name type="scientific">Coptotermes formosanus</name>
    <name type="common">Formosan subterranean termite</name>
    <dbReference type="NCBI Taxonomy" id="36987"/>
    <lineage>
        <taxon>Eukaryota</taxon>
        <taxon>Metazoa</taxon>
        <taxon>Ecdysozoa</taxon>
        <taxon>Arthropoda</taxon>
        <taxon>Hexapoda</taxon>
        <taxon>Insecta</taxon>
        <taxon>Pterygota</taxon>
        <taxon>Neoptera</taxon>
        <taxon>Polyneoptera</taxon>
        <taxon>Dictyoptera</taxon>
        <taxon>Blattodea</taxon>
        <taxon>Blattoidea</taxon>
        <taxon>Termitoidae</taxon>
        <taxon>Rhinotermitidae</taxon>
        <taxon>Coptotermes</taxon>
    </lineage>
</organism>
<dbReference type="InterPro" id="IPR002587">
    <property type="entry name" value="Myo-inos-1-P_Synthase"/>
</dbReference>
<dbReference type="GO" id="GO:0004512">
    <property type="term" value="F:inositol-3-phosphate synthase activity"/>
    <property type="evidence" value="ECO:0007669"/>
    <property type="project" value="InterPro"/>
</dbReference>
<accession>R4ULA8</accession>
<proteinExistence type="evidence at transcript level"/>
<evidence type="ECO:0000313" key="1">
    <source>
        <dbReference type="EMBL" id="AGM32939.1"/>
    </source>
</evidence>
<dbReference type="Gene3D" id="3.30.2360.10">
    <property type="entry name" value="Glyceraldehyde-3-phosphate dehydrogenase-like domain"/>
    <property type="match status" value="1"/>
</dbReference>
<dbReference type="EMBL" id="KC741115">
    <property type="protein sequence ID" value="AGM32939.1"/>
    <property type="molecule type" value="mRNA"/>
</dbReference>
<dbReference type="AlphaFoldDB" id="R4ULA8"/>
<protein>
    <submittedName>
        <fullName evidence="1">Inositol-3-phosphate synthase like protein</fullName>
    </submittedName>
</protein>
<dbReference type="Pfam" id="PF07994">
    <property type="entry name" value="NAD_binding_5"/>
    <property type="match status" value="1"/>
</dbReference>
<name>R4ULA8_COPFO</name>
<dbReference type="InterPro" id="IPR036291">
    <property type="entry name" value="NAD(P)-bd_dom_sf"/>
</dbReference>